<evidence type="ECO:0000313" key="3">
    <source>
        <dbReference type="Proteomes" id="UP001321700"/>
    </source>
</evidence>
<dbReference type="InterPro" id="IPR043129">
    <property type="entry name" value="ATPase_NBD"/>
</dbReference>
<dbReference type="Gene3D" id="3.30.420.380">
    <property type="match status" value="1"/>
</dbReference>
<gene>
    <name evidence="2" type="primary">gspL</name>
    <name evidence="2" type="ORF">RAE19_05775</name>
</gene>
<evidence type="ECO:0000259" key="1">
    <source>
        <dbReference type="Pfam" id="PF05134"/>
    </source>
</evidence>
<dbReference type="InterPro" id="IPR007812">
    <property type="entry name" value="T2SS_protein-GspL"/>
</dbReference>
<accession>A0ABU3KKW2</accession>
<reference evidence="2 3" key="1">
    <citation type="submission" date="2023-08" db="EMBL/GenBank/DDBJ databases">
        <title>Rhodoferax potami sp. nov. and Rhodoferax mekongensis sp. nov., isolated from the Mekong River in Thailand.</title>
        <authorList>
            <person name="Kitikhun S."/>
            <person name="Charoenyingcharoen P."/>
            <person name="Siriarchawattana P."/>
            <person name="Likhitrattanapisal S."/>
            <person name="Nilsakha T."/>
            <person name="Chanpet A."/>
            <person name="Rattanawaree P."/>
            <person name="Ingsriswang S."/>
        </authorList>
    </citation>
    <scope>NUCLEOTIDE SEQUENCE [LARGE SCALE GENOMIC DNA]</scope>
    <source>
        <strain evidence="2 3">TBRC 17660</strain>
    </source>
</reference>
<comment type="caution">
    <text evidence="2">The sequence shown here is derived from an EMBL/GenBank/DDBJ whole genome shotgun (WGS) entry which is preliminary data.</text>
</comment>
<dbReference type="NCBIfam" id="TIGR01709">
    <property type="entry name" value="typeII_sec_gspL"/>
    <property type="match status" value="1"/>
</dbReference>
<dbReference type="EMBL" id="JAVBIK010000001">
    <property type="protein sequence ID" value="MDT7518243.1"/>
    <property type="molecule type" value="Genomic_DNA"/>
</dbReference>
<name>A0ABU3KKW2_9BURK</name>
<protein>
    <submittedName>
        <fullName evidence="2">Type II secretion system protein GspL</fullName>
    </submittedName>
</protein>
<dbReference type="SUPFAM" id="SSF53067">
    <property type="entry name" value="Actin-like ATPase domain"/>
    <property type="match status" value="1"/>
</dbReference>
<proteinExistence type="predicted"/>
<dbReference type="RefSeq" id="WP_313874018.1">
    <property type="nucleotide sequence ID" value="NZ_JAVBIK010000001.1"/>
</dbReference>
<dbReference type="InterPro" id="IPR024230">
    <property type="entry name" value="GspL_cyto_dom"/>
</dbReference>
<feature type="domain" description="GspL cytoplasmic actin-ATPase-like" evidence="1">
    <location>
        <begin position="50"/>
        <end position="148"/>
    </location>
</feature>
<dbReference type="Proteomes" id="UP001321700">
    <property type="component" value="Unassembled WGS sequence"/>
</dbReference>
<keyword evidence="3" id="KW-1185">Reference proteome</keyword>
<evidence type="ECO:0000313" key="2">
    <source>
        <dbReference type="EMBL" id="MDT7518243.1"/>
    </source>
</evidence>
<dbReference type="Pfam" id="PF05134">
    <property type="entry name" value="T2SSL"/>
    <property type="match status" value="1"/>
</dbReference>
<sequence>MPPYNEADMRQHLVMPPPPHATQAAWDWVRSDSPHSNQRLPTVPAVGSGADTTVLVVPAAALSWHRITLPPGLLGREGQARQPAKLKSVLEGLLEDQLLDDPAQLHFALQATSAETGPWWVAVCQRHWLNEQIQQLRQAGHTLHSIVPEWGPGSSDTPPALWLTGEVETAEWTWADSAGVHRRSAAQAPAAFLAPAQLASAALFAEPACAELAESQTHREVTVQHRADRLRAAANGPWSLAQGEFANRHALLQRVAETAAALWQAPAWRPARWALGVLAAVQLVGLNLQAWQARQALTEQRSAIQSVLISTFPATTVVVDAPLQMQRAVEALGQAGGQTRARDMERLLEAFGTIAQADASPSAIEYVAGELRITPPAGNTEPPASLRDGLQNKGLRLRTEGTTWVLSP</sequence>
<organism evidence="2 3">
    <name type="scientific">Rhodoferax potami</name>
    <dbReference type="NCBI Taxonomy" id="3068338"/>
    <lineage>
        <taxon>Bacteria</taxon>
        <taxon>Pseudomonadati</taxon>
        <taxon>Pseudomonadota</taxon>
        <taxon>Betaproteobacteria</taxon>
        <taxon>Burkholderiales</taxon>
        <taxon>Comamonadaceae</taxon>
        <taxon>Rhodoferax</taxon>
    </lineage>
</organism>